<feature type="domain" description="TonB-dependent receptor-like beta-barrel" evidence="16">
    <location>
        <begin position="229"/>
        <end position="684"/>
    </location>
</feature>
<keyword evidence="9 14" id="KW-0798">TonB box</keyword>
<keyword evidence="4" id="KW-0410">Iron transport</keyword>
<dbReference type="InterPro" id="IPR036942">
    <property type="entry name" value="Beta-barrel_TonB_sf"/>
</dbReference>
<keyword evidence="7" id="KW-0408">Iron</keyword>
<protein>
    <submittedName>
        <fullName evidence="18">Iron complex outermembrane receptor protein</fullName>
    </submittedName>
</protein>
<dbReference type="InterPro" id="IPR012910">
    <property type="entry name" value="Plug_dom"/>
</dbReference>
<evidence type="ECO:0000256" key="14">
    <source>
        <dbReference type="RuleBase" id="RU003357"/>
    </source>
</evidence>
<evidence type="ECO:0000256" key="8">
    <source>
        <dbReference type="ARBA" id="ARBA00023065"/>
    </source>
</evidence>
<comment type="caution">
    <text evidence="18">The sequence shown here is derived from an EMBL/GenBank/DDBJ whole genome shotgun (WGS) entry which is preliminary data.</text>
</comment>
<evidence type="ECO:0000256" key="4">
    <source>
        <dbReference type="ARBA" id="ARBA00022496"/>
    </source>
</evidence>
<evidence type="ECO:0000256" key="12">
    <source>
        <dbReference type="PROSITE-ProRule" id="PRU01360"/>
    </source>
</evidence>
<reference evidence="18 19" key="1">
    <citation type="submission" date="2020-08" db="EMBL/GenBank/DDBJ databases">
        <title>Genomic Encyclopedia of Type Strains, Phase IV (KMG-IV): sequencing the most valuable type-strain genomes for metagenomic binning, comparative biology and taxonomic classification.</title>
        <authorList>
            <person name="Goeker M."/>
        </authorList>
    </citation>
    <scope>NUCLEOTIDE SEQUENCE [LARGE SCALE GENOMIC DNA]</scope>
    <source>
        <strain evidence="18 19">DSM 25079</strain>
    </source>
</reference>
<evidence type="ECO:0000313" key="18">
    <source>
        <dbReference type="EMBL" id="MBB5686557.1"/>
    </source>
</evidence>
<evidence type="ECO:0000256" key="2">
    <source>
        <dbReference type="ARBA" id="ARBA00022448"/>
    </source>
</evidence>
<dbReference type="InterPro" id="IPR039426">
    <property type="entry name" value="TonB-dep_rcpt-like"/>
</dbReference>
<keyword evidence="18" id="KW-0675">Receptor</keyword>
<evidence type="ECO:0000256" key="7">
    <source>
        <dbReference type="ARBA" id="ARBA00023004"/>
    </source>
</evidence>
<dbReference type="InterPro" id="IPR010917">
    <property type="entry name" value="TonB_rcpt_CS"/>
</dbReference>
<comment type="similarity">
    <text evidence="12 14">Belongs to the TonB-dependent receptor family.</text>
</comment>
<feature type="domain" description="TonB-dependent receptor plug" evidence="17">
    <location>
        <begin position="44"/>
        <end position="150"/>
    </location>
</feature>
<dbReference type="GO" id="GO:0006826">
    <property type="term" value="P:iron ion transport"/>
    <property type="evidence" value="ECO:0007669"/>
    <property type="project" value="UniProtKB-KW"/>
</dbReference>
<evidence type="ECO:0000256" key="11">
    <source>
        <dbReference type="ARBA" id="ARBA00023237"/>
    </source>
</evidence>
<accession>A0A7W9AJ04</accession>
<keyword evidence="5 12" id="KW-0812">Transmembrane</keyword>
<evidence type="ECO:0000259" key="17">
    <source>
        <dbReference type="Pfam" id="PF07715"/>
    </source>
</evidence>
<evidence type="ECO:0000256" key="10">
    <source>
        <dbReference type="ARBA" id="ARBA00023136"/>
    </source>
</evidence>
<dbReference type="PANTHER" id="PTHR32552">
    <property type="entry name" value="FERRICHROME IRON RECEPTOR-RELATED"/>
    <property type="match status" value="1"/>
</dbReference>
<evidence type="ECO:0000313" key="19">
    <source>
        <dbReference type="Proteomes" id="UP000549617"/>
    </source>
</evidence>
<dbReference type="Gene3D" id="2.40.170.20">
    <property type="entry name" value="TonB-dependent receptor, beta-barrel domain"/>
    <property type="match status" value="1"/>
</dbReference>
<keyword evidence="8" id="KW-0406">Ion transport</keyword>
<evidence type="ECO:0000256" key="9">
    <source>
        <dbReference type="ARBA" id="ARBA00023077"/>
    </source>
</evidence>
<keyword evidence="19" id="KW-1185">Reference proteome</keyword>
<proteinExistence type="inferred from homology"/>
<keyword evidence="6 15" id="KW-0732">Signal</keyword>
<evidence type="ECO:0000256" key="1">
    <source>
        <dbReference type="ARBA" id="ARBA00004571"/>
    </source>
</evidence>
<feature type="signal peptide" evidence="15">
    <location>
        <begin position="1"/>
        <end position="21"/>
    </location>
</feature>
<dbReference type="GO" id="GO:0009279">
    <property type="term" value="C:cell outer membrane"/>
    <property type="evidence" value="ECO:0007669"/>
    <property type="project" value="UniProtKB-SubCell"/>
</dbReference>
<comment type="subcellular location">
    <subcellularLocation>
        <location evidence="1 12">Cell outer membrane</location>
        <topology evidence="1 12">Multi-pass membrane protein</topology>
    </subcellularLocation>
</comment>
<evidence type="ECO:0000256" key="6">
    <source>
        <dbReference type="ARBA" id="ARBA00022729"/>
    </source>
</evidence>
<evidence type="ECO:0000256" key="13">
    <source>
        <dbReference type="PROSITE-ProRule" id="PRU10144"/>
    </source>
</evidence>
<dbReference type="Proteomes" id="UP000549617">
    <property type="component" value="Unassembled WGS sequence"/>
</dbReference>
<keyword evidence="11 12" id="KW-0998">Cell outer membrane</keyword>
<dbReference type="InterPro" id="IPR000531">
    <property type="entry name" value="Beta-barrel_TonB"/>
</dbReference>
<sequence>MFGIRAMLIATASLMPVDLLAQEPAPGAALGEIVVTAQKREQALKDVPISMSVVGAEELARTRAADLRDISRLIPNFALLRGGAIDTVLIRGVGGGGRNIGFTTRAGVYVDGVYAGQFAAVNQDTLDVERVEVLRGPQGQLFGRNTVSGAVSIVTKQPGPDLGGWIEAGYGSKQLYEIKGGINLPLAAGVALRISGSHRERNGFTLNVPTGDDLDNIDRDTARAQLRAALGGRTVLTLTADYSRDDTRKMVGEPITDTFGTGPTPLPGAFDTPFNRVPDQDVEVVGGSATLVTDLSDALTLTAISGVRHIDWRRTSDLDFIPLDLFASRFHDVFDQFSQEIRIALDDDSPVKAVAGVYYFDENSKTLRTASGGTQVALVGLGLPVGPAAQVSARIKRRSAALFGHADWAITHALTLNAGLRYTHEWLRLRDYDTFGPAIFGLANFSDFNDSRGESSLDPSIGLTYALSDQANVYAKYTRGFKSGGWNVDFVNAMQFARGIDFKTESVDAFEIGLKGETQDRRIRYSLAGFYAVYEHYQINQFVDLGQGQTAISLRNAAQLSTWGGEASLAVAPASGLTIGADIGYAQAGFDSFPEGAPGVDFAGKRAPYAPRLTTSANAAYEMPVDAIGGALTVSANWSYRSGAFSGPENRPDEKLDARHLVDGRIELFGGGERWSLALWARNLFNESWIDNRIIDFFQTRAVERGEPRTYGISGRIGF</sequence>
<keyword evidence="3 12" id="KW-1134">Transmembrane beta strand</keyword>
<dbReference type="Pfam" id="PF00593">
    <property type="entry name" value="TonB_dep_Rec_b-barrel"/>
    <property type="match status" value="1"/>
</dbReference>
<dbReference type="SUPFAM" id="SSF56935">
    <property type="entry name" value="Porins"/>
    <property type="match status" value="1"/>
</dbReference>
<gene>
    <name evidence="18" type="ORF">FHS49_002581</name>
</gene>
<feature type="short sequence motif" description="TonB C-terminal box" evidence="13">
    <location>
        <begin position="702"/>
        <end position="719"/>
    </location>
</feature>
<dbReference type="AlphaFoldDB" id="A0A7W9AJ04"/>
<evidence type="ECO:0000259" key="16">
    <source>
        <dbReference type="Pfam" id="PF00593"/>
    </source>
</evidence>
<evidence type="ECO:0000256" key="15">
    <source>
        <dbReference type="SAM" id="SignalP"/>
    </source>
</evidence>
<dbReference type="EMBL" id="JACIJC010000004">
    <property type="protein sequence ID" value="MBB5686557.1"/>
    <property type="molecule type" value="Genomic_DNA"/>
</dbReference>
<evidence type="ECO:0000256" key="3">
    <source>
        <dbReference type="ARBA" id="ARBA00022452"/>
    </source>
</evidence>
<organism evidence="18 19">
    <name type="scientific">Sphingobium boeckii</name>
    <dbReference type="NCBI Taxonomy" id="1082345"/>
    <lineage>
        <taxon>Bacteria</taxon>
        <taxon>Pseudomonadati</taxon>
        <taxon>Pseudomonadota</taxon>
        <taxon>Alphaproteobacteria</taxon>
        <taxon>Sphingomonadales</taxon>
        <taxon>Sphingomonadaceae</taxon>
        <taxon>Sphingobium</taxon>
    </lineage>
</organism>
<dbReference type="Pfam" id="PF07715">
    <property type="entry name" value="Plug"/>
    <property type="match status" value="1"/>
</dbReference>
<keyword evidence="10 12" id="KW-0472">Membrane</keyword>
<dbReference type="PANTHER" id="PTHR32552:SF81">
    <property type="entry name" value="TONB-DEPENDENT OUTER MEMBRANE RECEPTOR"/>
    <property type="match status" value="1"/>
</dbReference>
<keyword evidence="2 12" id="KW-0813">Transport</keyword>
<evidence type="ECO:0000256" key="5">
    <source>
        <dbReference type="ARBA" id="ARBA00022692"/>
    </source>
</evidence>
<dbReference type="PROSITE" id="PS01156">
    <property type="entry name" value="TONB_DEPENDENT_REC_2"/>
    <property type="match status" value="1"/>
</dbReference>
<name>A0A7W9AJ04_9SPHN</name>
<feature type="chain" id="PRO_5031122119" evidence="15">
    <location>
        <begin position="22"/>
        <end position="719"/>
    </location>
</feature>
<dbReference type="PROSITE" id="PS52016">
    <property type="entry name" value="TONB_DEPENDENT_REC_3"/>
    <property type="match status" value="1"/>
</dbReference>
<dbReference type="RefSeq" id="WP_184019094.1">
    <property type="nucleotide sequence ID" value="NZ_JACIJC010000004.1"/>
</dbReference>